<feature type="region of interest" description="Disordered" evidence="1">
    <location>
        <begin position="110"/>
        <end position="130"/>
    </location>
</feature>
<evidence type="ECO:0000313" key="3">
    <source>
        <dbReference type="Proteomes" id="UP000800041"/>
    </source>
</evidence>
<gene>
    <name evidence="2" type="ORF">K402DRAFT_458065</name>
</gene>
<dbReference type="EMBL" id="ML977199">
    <property type="protein sequence ID" value="KAF1981465.1"/>
    <property type="molecule type" value="Genomic_DNA"/>
</dbReference>
<feature type="region of interest" description="Disordered" evidence="1">
    <location>
        <begin position="25"/>
        <end position="51"/>
    </location>
</feature>
<feature type="compositionally biased region" description="Polar residues" evidence="1">
    <location>
        <begin position="29"/>
        <end position="47"/>
    </location>
</feature>
<feature type="compositionally biased region" description="Polar residues" evidence="1">
    <location>
        <begin position="112"/>
        <end position="130"/>
    </location>
</feature>
<sequence>MVPGASVEDKLAALPSLLRENPAIRQHSHAPSLSHEQVLTGSGNPLRTNEEREWEEYATWLRGYGDESEVGPVQESQPEEMLRGEPKPRRLIVPAAAIAIEWPGRQGLANADNHNNLQDHTSASAGHAASLTSISEARDLAESHERPTLRYPTPIHHIPLWRLEVMATNFAAEDPFGPGKNVDQHPRPYRGRKTDANHLWCDTATKQWASNFGGYLPGGCNWDENRMSPCVTRRAMLRVENPAQDVDRISLEALFAVRKFPKGWLSDNQIAFRRRTWERRPAQRNTKYPPDIPGLGQIQPAIKSRSSKDLSSKGWKKWTPLTFDYAAV</sequence>
<evidence type="ECO:0000256" key="1">
    <source>
        <dbReference type="SAM" id="MobiDB-lite"/>
    </source>
</evidence>
<accession>A0A6G1GKK5</accession>
<reference evidence="2" key="1">
    <citation type="journal article" date="2020" name="Stud. Mycol.">
        <title>101 Dothideomycetes genomes: a test case for predicting lifestyles and emergence of pathogens.</title>
        <authorList>
            <person name="Haridas S."/>
            <person name="Albert R."/>
            <person name="Binder M."/>
            <person name="Bloem J."/>
            <person name="Labutti K."/>
            <person name="Salamov A."/>
            <person name="Andreopoulos B."/>
            <person name="Baker S."/>
            <person name="Barry K."/>
            <person name="Bills G."/>
            <person name="Bluhm B."/>
            <person name="Cannon C."/>
            <person name="Castanera R."/>
            <person name="Culley D."/>
            <person name="Daum C."/>
            <person name="Ezra D."/>
            <person name="Gonzalez J."/>
            <person name="Henrissat B."/>
            <person name="Kuo A."/>
            <person name="Liang C."/>
            <person name="Lipzen A."/>
            <person name="Lutzoni F."/>
            <person name="Magnuson J."/>
            <person name="Mondo S."/>
            <person name="Nolan M."/>
            <person name="Ohm R."/>
            <person name="Pangilinan J."/>
            <person name="Park H.-J."/>
            <person name="Ramirez L."/>
            <person name="Alfaro M."/>
            <person name="Sun H."/>
            <person name="Tritt A."/>
            <person name="Yoshinaga Y."/>
            <person name="Zwiers L.-H."/>
            <person name="Turgeon B."/>
            <person name="Goodwin S."/>
            <person name="Spatafora J."/>
            <person name="Crous P."/>
            <person name="Grigoriev I."/>
        </authorList>
    </citation>
    <scope>NUCLEOTIDE SEQUENCE</scope>
    <source>
        <strain evidence="2">CBS 113979</strain>
    </source>
</reference>
<protein>
    <submittedName>
        <fullName evidence="2">Uncharacterized protein</fullName>
    </submittedName>
</protein>
<organism evidence="2 3">
    <name type="scientific">Aulographum hederae CBS 113979</name>
    <dbReference type="NCBI Taxonomy" id="1176131"/>
    <lineage>
        <taxon>Eukaryota</taxon>
        <taxon>Fungi</taxon>
        <taxon>Dikarya</taxon>
        <taxon>Ascomycota</taxon>
        <taxon>Pezizomycotina</taxon>
        <taxon>Dothideomycetes</taxon>
        <taxon>Pleosporomycetidae</taxon>
        <taxon>Aulographales</taxon>
        <taxon>Aulographaceae</taxon>
    </lineage>
</organism>
<name>A0A6G1GKK5_9PEZI</name>
<dbReference type="Proteomes" id="UP000800041">
    <property type="component" value="Unassembled WGS sequence"/>
</dbReference>
<dbReference type="AlphaFoldDB" id="A0A6G1GKK5"/>
<keyword evidence="3" id="KW-1185">Reference proteome</keyword>
<evidence type="ECO:0000313" key="2">
    <source>
        <dbReference type="EMBL" id="KAF1981465.1"/>
    </source>
</evidence>
<proteinExistence type="predicted"/>